<evidence type="ECO:0000259" key="2">
    <source>
        <dbReference type="Pfam" id="PF06722"/>
    </source>
</evidence>
<evidence type="ECO:0000313" key="4">
    <source>
        <dbReference type="Proteomes" id="UP001609175"/>
    </source>
</evidence>
<reference evidence="3 4" key="1">
    <citation type="submission" date="2024-10" db="EMBL/GenBank/DDBJ databases">
        <authorList>
            <person name="Riesco R."/>
        </authorList>
    </citation>
    <scope>NUCLEOTIDE SEQUENCE [LARGE SCALE GENOMIC DNA]</scope>
    <source>
        <strain evidence="3 4">NCIMB 15449</strain>
    </source>
</reference>
<dbReference type="Gene3D" id="3.40.50.2000">
    <property type="entry name" value="Glycogen Phosphorylase B"/>
    <property type="match status" value="2"/>
</dbReference>
<feature type="domain" description="Glycosyltransferase family 28 N-terminal" evidence="1">
    <location>
        <begin position="4"/>
        <end position="70"/>
    </location>
</feature>
<evidence type="ECO:0000313" key="3">
    <source>
        <dbReference type="EMBL" id="MFH5207339.1"/>
    </source>
</evidence>
<dbReference type="CDD" id="cd03784">
    <property type="entry name" value="GT1_Gtf-like"/>
    <property type="match status" value="1"/>
</dbReference>
<dbReference type="InterPro" id="IPR050426">
    <property type="entry name" value="Glycosyltransferase_28"/>
</dbReference>
<accession>A0ABW7JHV7</accession>
<name>A0ABW7JHV7_9NOCA</name>
<dbReference type="PANTHER" id="PTHR48050:SF13">
    <property type="entry name" value="STEROL 3-BETA-GLUCOSYLTRANSFERASE UGT80A2"/>
    <property type="match status" value="1"/>
</dbReference>
<organism evidence="3 4">
    <name type="scientific">Antrihabitans spumae</name>
    <dbReference type="NCBI Taxonomy" id="3373370"/>
    <lineage>
        <taxon>Bacteria</taxon>
        <taxon>Bacillati</taxon>
        <taxon>Actinomycetota</taxon>
        <taxon>Actinomycetes</taxon>
        <taxon>Mycobacteriales</taxon>
        <taxon>Nocardiaceae</taxon>
        <taxon>Antrihabitans</taxon>
    </lineage>
</organism>
<dbReference type="RefSeq" id="WP_395112757.1">
    <property type="nucleotide sequence ID" value="NZ_JBIMSO010000016.1"/>
</dbReference>
<dbReference type="InterPro" id="IPR004276">
    <property type="entry name" value="GlycoTrans_28_N"/>
</dbReference>
<comment type="caution">
    <text evidence="3">The sequence shown here is derived from an EMBL/GenBank/DDBJ whole genome shotgun (WGS) entry which is preliminary data.</text>
</comment>
<dbReference type="InterPro" id="IPR002213">
    <property type="entry name" value="UDP_glucos_trans"/>
</dbReference>
<dbReference type="PANTHER" id="PTHR48050">
    <property type="entry name" value="STEROL 3-BETA-GLUCOSYLTRANSFERASE"/>
    <property type="match status" value="1"/>
</dbReference>
<dbReference type="SUPFAM" id="SSF53756">
    <property type="entry name" value="UDP-Glycosyltransferase/glycogen phosphorylase"/>
    <property type="match status" value="1"/>
</dbReference>
<feature type="domain" description="Erythromycin biosynthesis protein CIII-like C-terminal" evidence="2">
    <location>
        <begin position="298"/>
        <end position="406"/>
    </location>
</feature>
<dbReference type="EMBL" id="JBIMSO010000016">
    <property type="protein sequence ID" value="MFH5207339.1"/>
    <property type="molecule type" value="Genomic_DNA"/>
</dbReference>
<dbReference type="Proteomes" id="UP001609175">
    <property type="component" value="Unassembled WGS sequence"/>
</dbReference>
<dbReference type="Pfam" id="PF06722">
    <property type="entry name" value="EryCIII-like_C"/>
    <property type="match status" value="1"/>
</dbReference>
<gene>
    <name evidence="3" type="ORF">ACHIPZ_03760</name>
</gene>
<protein>
    <submittedName>
        <fullName evidence="3">Glycosyltransferase</fullName>
    </submittedName>
</protein>
<proteinExistence type="predicted"/>
<sequence>MARIVIITGGTHGDVAPFLGLGQRLIQAGHQVRIAGGARFSDMVTDTGLDFHALAGADPRDAAATTAGEAANRAGTRGTASLFRAAAEAMGRQAADMAAAAADADIVLCTLSTVPLAVPVAEARGVPCIVVPLQIVEPTTEFGPTFLGGRNLGGWLNRAVPSLVGRLGTRAFAGLVKGVRNDLGLPKQVGAGYRPRELPILHAVSPSVVPQPNDWRSDVRTVGYCWPLQPREWHPPSELVQFLSAGPPPVYFGFGSVGEGKAEQLEKEIIDAIDRTGHRALIQRGWAGMELTHERALMIDEVPHDWLFPQVAAVVHHAGAGTTAAGLRFGIPAVPVPFVHDQPFWARRLVTLGAAPCAIPQKRLRGDRLADAIHNAVGDPRYKLAAADIANRIQHEDGAAEIVYAINTLVPAQP</sequence>
<evidence type="ECO:0000259" key="1">
    <source>
        <dbReference type="Pfam" id="PF03033"/>
    </source>
</evidence>
<dbReference type="Pfam" id="PF03033">
    <property type="entry name" value="Glyco_transf_28"/>
    <property type="match status" value="1"/>
</dbReference>
<dbReference type="InterPro" id="IPR010610">
    <property type="entry name" value="EryCIII-like_C"/>
</dbReference>